<protein>
    <submittedName>
        <fullName evidence="2">Uncharacterized protein</fullName>
    </submittedName>
</protein>
<dbReference type="Proteomes" id="UP000654471">
    <property type="component" value="Unassembled WGS sequence"/>
</dbReference>
<organism evidence="2 3">
    <name type="scientific">Streptomyces albospinus</name>
    <dbReference type="NCBI Taxonomy" id="285515"/>
    <lineage>
        <taxon>Bacteria</taxon>
        <taxon>Bacillati</taxon>
        <taxon>Actinomycetota</taxon>
        <taxon>Actinomycetes</taxon>
        <taxon>Kitasatosporales</taxon>
        <taxon>Streptomycetaceae</taxon>
        <taxon>Streptomyces</taxon>
    </lineage>
</organism>
<dbReference type="RefSeq" id="WP_189295042.1">
    <property type="nucleotide sequence ID" value="NZ_BMRP01000001.1"/>
</dbReference>
<proteinExistence type="predicted"/>
<sequence>MIAGRGPSPALCLLLVARLPDTSLTVALASGGRHIFGWGQDRHLAADLYDAINSNTRATGQWGKGKAPKIPAFPRPKAAKAPAKKASKQPATVAALYQHFQRR</sequence>
<keyword evidence="3" id="KW-1185">Reference proteome</keyword>
<feature type="region of interest" description="Disordered" evidence="1">
    <location>
        <begin position="60"/>
        <end position="90"/>
    </location>
</feature>
<reference evidence="3" key="1">
    <citation type="journal article" date="2019" name="Int. J. Syst. Evol. Microbiol.">
        <title>The Global Catalogue of Microorganisms (GCM) 10K type strain sequencing project: providing services to taxonomists for standard genome sequencing and annotation.</title>
        <authorList>
            <consortium name="The Broad Institute Genomics Platform"/>
            <consortium name="The Broad Institute Genome Sequencing Center for Infectious Disease"/>
            <person name="Wu L."/>
            <person name="Ma J."/>
        </authorList>
    </citation>
    <scope>NUCLEOTIDE SEQUENCE [LARGE SCALE GENOMIC DNA]</scope>
    <source>
        <strain evidence="3">JCM 3399</strain>
    </source>
</reference>
<name>A0ABQ2UME5_9ACTN</name>
<feature type="compositionally biased region" description="Low complexity" evidence="1">
    <location>
        <begin position="68"/>
        <end position="81"/>
    </location>
</feature>
<gene>
    <name evidence="2" type="ORF">GCM10010211_00520</name>
</gene>
<accession>A0ABQ2UME5</accession>
<evidence type="ECO:0000313" key="3">
    <source>
        <dbReference type="Proteomes" id="UP000654471"/>
    </source>
</evidence>
<evidence type="ECO:0000256" key="1">
    <source>
        <dbReference type="SAM" id="MobiDB-lite"/>
    </source>
</evidence>
<dbReference type="EMBL" id="BMRP01000001">
    <property type="protein sequence ID" value="GGU41443.1"/>
    <property type="molecule type" value="Genomic_DNA"/>
</dbReference>
<comment type="caution">
    <text evidence="2">The sequence shown here is derived from an EMBL/GenBank/DDBJ whole genome shotgun (WGS) entry which is preliminary data.</text>
</comment>
<evidence type="ECO:0000313" key="2">
    <source>
        <dbReference type="EMBL" id="GGU41443.1"/>
    </source>
</evidence>